<evidence type="ECO:0000313" key="1">
    <source>
        <dbReference type="EMBL" id="GLW64728.1"/>
    </source>
</evidence>
<keyword evidence="2" id="KW-1185">Reference proteome</keyword>
<accession>A0A9W6UW78</accession>
<reference evidence="1" key="1">
    <citation type="submission" date="2023-02" db="EMBL/GenBank/DDBJ databases">
        <title>Actinomadura rubrobrunea NBRC 14622.</title>
        <authorList>
            <person name="Ichikawa N."/>
            <person name="Sato H."/>
            <person name="Tonouchi N."/>
        </authorList>
    </citation>
    <scope>NUCLEOTIDE SEQUENCE</scope>
    <source>
        <strain evidence="1">NBRC 14622</strain>
    </source>
</reference>
<evidence type="ECO:0000313" key="2">
    <source>
        <dbReference type="Proteomes" id="UP001165124"/>
    </source>
</evidence>
<dbReference type="Proteomes" id="UP001165124">
    <property type="component" value="Unassembled WGS sequence"/>
</dbReference>
<dbReference type="AlphaFoldDB" id="A0A9W6UW78"/>
<gene>
    <name evidence="1" type="ORF">Arub01_29720</name>
</gene>
<dbReference type="EMBL" id="BSRZ01000006">
    <property type="protein sequence ID" value="GLW64728.1"/>
    <property type="molecule type" value="Genomic_DNA"/>
</dbReference>
<sequence>MAACPVRASTVSTSAVAIPSAEIRSSVAAVRCQVRAPRARTLVIVAHLPAAR</sequence>
<name>A0A9W6UW78_9ACTN</name>
<comment type="caution">
    <text evidence="1">The sequence shown here is derived from an EMBL/GenBank/DDBJ whole genome shotgun (WGS) entry which is preliminary data.</text>
</comment>
<organism evidence="1 2">
    <name type="scientific">Actinomadura rubrobrunea</name>
    <dbReference type="NCBI Taxonomy" id="115335"/>
    <lineage>
        <taxon>Bacteria</taxon>
        <taxon>Bacillati</taxon>
        <taxon>Actinomycetota</taxon>
        <taxon>Actinomycetes</taxon>
        <taxon>Streptosporangiales</taxon>
        <taxon>Thermomonosporaceae</taxon>
        <taxon>Actinomadura</taxon>
    </lineage>
</organism>
<protein>
    <submittedName>
        <fullName evidence="1">Uncharacterized protein</fullName>
    </submittedName>
</protein>
<proteinExistence type="predicted"/>